<dbReference type="Proteomes" id="UP000005666">
    <property type="component" value="Chromosome 9"/>
</dbReference>
<keyword evidence="3" id="KW-0862">Zinc</keyword>
<evidence type="ECO:0000313" key="7">
    <source>
        <dbReference type="EMBL" id="CCE64562.1"/>
    </source>
</evidence>
<dbReference type="GO" id="GO:0004842">
    <property type="term" value="F:ubiquitin-protein transferase activity"/>
    <property type="evidence" value="ECO:0007669"/>
    <property type="project" value="EnsemblFungi"/>
</dbReference>
<dbReference type="GO" id="GO:0006511">
    <property type="term" value="P:ubiquitin-dependent protein catabolic process"/>
    <property type="evidence" value="ECO:0007669"/>
    <property type="project" value="EnsemblFungi"/>
</dbReference>
<dbReference type="RefSeq" id="XP_003686996.1">
    <property type="nucleotide sequence ID" value="XM_003686948.1"/>
</dbReference>
<dbReference type="GO" id="GO:0008270">
    <property type="term" value="F:zinc ion binding"/>
    <property type="evidence" value="ECO:0007669"/>
    <property type="project" value="UniProtKB-KW"/>
</dbReference>
<dbReference type="GeneID" id="11534655"/>
<dbReference type="Gene3D" id="3.30.40.10">
    <property type="entry name" value="Zinc/RING finger domain, C3HC4 (zinc finger)"/>
    <property type="match status" value="1"/>
</dbReference>
<dbReference type="eggNOG" id="KOG2177">
    <property type="taxonomic scope" value="Eukaryota"/>
</dbReference>
<evidence type="ECO:0000256" key="4">
    <source>
        <dbReference type="PROSITE-ProRule" id="PRU00175"/>
    </source>
</evidence>
<dbReference type="Pfam" id="PF13445">
    <property type="entry name" value="zf-RING_UBOX"/>
    <property type="match status" value="1"/>
</dbReference>
<feature type="compositionally biased region" description="Acidic residues" evidence="5">
    <location>
        <begin position="345"/>
        <end position="360"/>
    </location>
</feature>
<proteinExistence type="predicted"/>
<feature type="compositionally biased region" description="Polar residues" evidence="5">
    <location>
        <begin position="245"/>
        <end position="254"/>
    </location>
</feature>
<dbReference type="STRING" id="1071381.G8BXD4"/>
<dbReference type="PANTHER" id="PTHR24103">
    <property type="entry name" value="E3 UBIQUITIN-PROTEIN LIGASE TRIM"/>
    <property type="match status" value="1"/>
</dbReference>
<evidence type="ECO:0000256" key="5">
    <source>
        <dbReference type="SAM" id="MobiDB-lite"/>
    </source>
</evidence>
<dbReference type="InterPro" id="IPR017907">
    <property type="entry name" value="Znf_RING_CS"/>
</dbReference>
<dbReference type="GO" id="GO:0000775">
    <property type="term" value="C:chromosome, centromeric region"/>
    <property type="evidence" value="ECO:0007669"/>
    <property type="project" value="EnsemblFungi"/>
</dbReference>
<organism evidence="7 8">
    <name type="scientific">Tetrapisispora phaffii (strain ATCC 24235 / CBS 4417 / NBRC 1672 / NRRL Y-8282 / UCD 70-5)</name>
    <name type="common">Yeast</name>
    <name type="synonym">Fabospora phaffii</name>
    <dbReference type="NCBI Taxonomy" id="1071381"/>
    <lineage>
        <taxon>Eukaryota</taxon>
        <taxon>Fungi</taxon>
        <taxon>Dikarya</taxon>
        <taxon>Ascomycota</taxon>
        <taxon>Saccharomycotina</taxon>
        <taxon>Saccharomycetes</taxon>
        <taxon>Saccharomycetales</taxon>
        <taxon>Saccharomycetaceae</taxon>
        <taxon>Tetrapisispora</taxon>
    </lineage>
</organism>
<keyword evidence="8" id="KW-1185">Reference proteome</keyword>
<feature type="compositionally biased region" description="Basic and acidic residues" evidence="5">
    <location>
        <begin position="193"/>
        <end position="206"/>
    </location>
</feature>
<dbReference type="OMA" id="NSEMTDY"/>
<evidence type="ECO:0000256" key="1">
    <source>
        <dbReference type="ARBA" id="ARBA00022723"/>
    </source>
</evidence>
<feature type="compositionally biased region" description="Basic and acidic residues" evidence="5">
    <location>
        <begin position="361"/>
        <end position="371"/>
    </location>
</feature>
<feature type="region of interest" description="Disordered" evidence="5">
    <location>
        <begin position="187"/>
        <end position="214"/>
    </location>
</feature>
<dbReference type="CDD" id="cd16568">
    <property type="entry name" value="RING-HC_ScPSH1-like"/>
    <property type="match status" value="1"/>
</dbReference>
<dbReference type="InterPro" id="IPR001841">
    <property type="entry name" value="Znf_RING"/>
</dbReference>
<sequence>MSNTIHAVVHRSSDQCKDQLLIKFIDTLMCSICQDYMFVPMMTACGHNYCYGCLKSWFTSNETTELSCPQCRSSVGSEPNLNSVLQQGMNCLVEVMKQETGDDDSGEKDYSSFFDAIKAAEIEYKADKDDNNLFGSVFSNSALAVVDEDDDGIARCSNCHWELDPDFEEEDGNVCPHCNVRIRNRVTGGNSRSTREDGTRRTREGFDSDEYSDGELDALEDDLQRYQRDSDRVIEEFSAEESADNENSLTSQFNRRFPVPKRGRDLFNDEAEEASSDEDDSDKDDNENDEDEIVTGYRKKRSIHHSSDVEQEDGRPNKEEELPHQPGVDGEEEIDSDLASFIVNDDGEVSEVTSDDNDILDDFRDEDRTPNDDATDTSSPRRKRFQVILDSDDE</sequence>
<accession>G8BXD4</accession>
<dbReference type="SUPFAM" id="SSF57850">
    <property type="entry name" value="RING/U-box"/>
    <property type="match status" value="1"/>
</dbReference>
<feature type="compositionally biased region" description="Basic and acidic residues" evidence="5">
    <location>
        <begin position="305"/>
        <end position="323"/>
    </location>
</feature>
<dbReference type="KEGG" id="tpf:TPHA_0I00560"/>
<dbReference type="EMBL" id="HE612864">
    <property type="protein sequence ID" value="CCE64562.1"/>
    <property type="molecule type" value="Genomic_DNA"/>
</dbReference>
<dbReference type="InterPro" id="IPR027370">
    <property type="entry name" value="Znf-RING_euk"/>
</dbReference>
<gene>
    <name evidence="7" type="primary">TPHA0I00560</name>
    <name evidence="7" type="ordered locus">TPHA_0I00560</name>
</gene>
<dbReference type="PROSITE" id="PS50089">
    <property type="entry name" value="ZF_RING_2"/>
    <property type="match status" value="1"/>
</dbReference>
<dbReference type="SMART" id="SM00184">
    <property type="entry name" value="RING"/>
    <property type="match status" value="1"/>
</dbReference>
<feature type="domain" description="RING-type" evidence="6">
    <location>
        <begin position="30"/>
        <end position="72"/>
    </location>
</feature>
<keyword evidence="2 4" id="KW-0863">Zinc-finger</keyword>
<protein>
    <recommendedName>
        <fullName evidence="6">RING-type domain-containing protein</fullName>
    </recommendedName>
</protein>
<reference evidence="7 8" key="1">
    <citation type="journal article" date="2011" name="Proc. Natl. Acad. Sci. U.S.A.">
        <title>Evolutionary erosion of yeast sex chromosomes by mating-type switching accidents.</title>
        <authorList>
            <person name="Gordon J.L."/>
            <person name="Armisen D."/>
            <person name="Proux-Wera E."/>
            <person name="Oheigeartaigh S.S."/>
            <person name="Byrne K.P."/>
            <person name="Wolfe K.H."/>
        </authorList>
    </citation>
    <scope>NUCLEOTIDE SEQUENCE [LARGE SCALE GENOMIC DNA]</scope>
    <source>
        <strain evidence="8">ATCC 24235 / CBS 4417 / NBRC 1672 / NRRL Y-8282 / UCD 70-5</strain>
    </source>
</reference>
<dbReference type="InterPro" id="IPR013083">
    <property type="entry name" value="Znf_RING/FYVE/PHD"/>
</dbReference>
<dbReference type="AlphaFoldDB" id="G8BXD4"/>
<evidence type="ECO:0000256" key="3">
    <source>
        <dbReference type="ARBA" id="ARBA00022833"/>
    </source>
</evidence>
<keyword evidence="1" id="KW-0479">Metal-binding</keyword>
<evidence type="ECO:0000259" key="6">
    <source>
        <dbReference type="PROSITE" id="PS50089"/>
    </source>
</evidence>
<dbReference type="InterPro" id="IPR050143">
    <property type="entry name" value="TRIM/RBCC"/>
</dbReference>
<evidence type="ECO:0000256" key="2">
    <source>
        <dbReference type="ARBA" id="ARBA00022771"/>
    </source>
</evidence>
<feature type="compositionally biased region" description="Acidic residues" evidence="5">
    <location>
        <begin position="268"/>
        <end position="293"/>
    </location>
</feature>
<dbReference type="HOGENOM" id="CLU_037664_0_0_1"/>
<dbReference type="PROSITE" id="PS00518">
    <property type="entry name" value="ZF_RING_1"/>
    <property type="match status" value="1"/>
</dbReference>
<dbReference type="OrthoDB" id="6105938at2759"/>
<feature type="region of interest" description="Disordered" evidence="5">
    <location>
        <begin position="238"/>
        <end position="394"/>
    </location>
</feature>
<name>G8BXD4_TETPH</name>
<evidence type="ECO:0000313" key="8">
    <source>
        <dbReference type="Proteomes" id="UP000005666"/>
    </source>
</evidence>